<feature type="region of interest" description="Disordered" evidence="1">
    <location>
        <begin position="82"/>
        <end position="105"/>
    </location>
</feature>
<keyword evidence="3" id="KW-1185">Reference proteome</keyword>
<dbReference type="EMBL" id="BAAFJT010000007">
    <property type="protein sequence ID" value="GAB0191918.1"/>
    <property type="molecule type" value="Genomic_DNA"/>
</dbReference>
<name>A0ABC9X2L9_GRUJA</name>
<proteinExistence type="predicted"/>
<organism evidence="2 3">
    <name type="scientific">Grus japonensis</name>
    <name type="common">Japanese crane</name>
    <name type="synonym">Red-crowned crane</name>
    <dbReference type="NCBI Taxonomy" id="30415"/>
    <lineage>
        <taxon>Eukaryota</taxon>
        <taxon>Metazoa</taxon>
        <taxon>Chordata</taxon>
        <taxon>Craniata</taxon>
        <taxon>Vertebrata</taxon>
        <taxon>Euteleostomi</taxon>
        <taxon>Archelosauria</taxon>
        <taxon>Archosauria</taxon>
        <taxon>Dinosauria</taxon>
        <taxon>Saurischia</taxon>
        <taxon>Theropoda</taxon>
        <taxon>Coelurosauria</taxon>
        <taxon>Aves</taxon>
        <taxon>Neognathae</taxon>
        <taxon>Neoaves</taxon>
        <taxon>Gruiformes</taxon>
        <taxon>Gruidae</taxon>
        <taxon>Grus</taxon>
    </lineage>
</organism>
<gene>
    <name evidence="2" type="ORF">GRJ2_001657100</name>
</gene>
<sequence length="105" mass="11565">MAMTHADQNKTQLAGWGHQTFNTELTNGQIRRPLETQLHFMVWSSQHWSPTADSGEGVSGIRGRGVLLSEVTIHPGYISVEPLEPPKATPGQPYGKINIHGKPRV</sequence>
<dbReference type="Proteomes" id="UP001623348">
    <property type="component" value="Unassembled WGS sequence"/>
</dbReference>
<dbReference type="AlphaFoldDB" id="A0ABC9X2L9"/>
<evidence type="ECO:0000256" key="1">
    <source>
        <dbReference type="SAM" id="MobiDB-lite"/>
    </source>
</evidence>
<evidence type="ECO:0000313" key="3">
    <source>
        <dbReference type="Proteomes" id="UP001623348"/>
    </source>
</evidence>
<accession>A0ABC9X2L9</accession>
<evidence type="ECO:0000313" key="2">
    <source>
        <dbReference type="EMBL" id="GAB0191918.1"/>
    </source>
</evidence>
<reference evidence="2 3" key="1">
    <citation type="submission" date="2024-06" db="EMBL/GenBank/DDBJ databases">
        <title>The draft genome of Grus japonensis, version 3.</title>
        <authorList>
            <person name="Nabeshima K."/>
            <person name="Suzuki S."/>
            <person name="Onuma M."/>
        </authorList>
    </citation>
    <scope>NUCLEOTIDE SEQUENCE [LARGE SCALE GENOMIC DNA]</scope>
    <source>
        <strain evidence="2 3">451A</strain>
    </source>
</reference>
<protein>
    <submittedName>
        <fullName evidence="2">Uncharacterized protein</fullName>
    </submittedName>
</protein>
<comment type="caution">
    <text evidence="2">The sequence shown here is derived from an EMBL/GenBank/DDBJ whole genome shotgun (WGS) entry which is preliminary data.</text>
</comment>